<organism evidence="3 4">
    <name type="scientific">candidate division TA06 bacterium</name>
    <dbReference type="NCBI Taxonomy" id="2250710"/>
    <lineage>
        <taxon>Bacteria</taxon>
        <taxon>Bacteria division TA06</taxon>
    </lineage>
</organism>
<comment type="caution">
    <text evidence="3">The sequence shown here is derived from an EMBL/GenBank/DDBJ whole genome shotgun (WGS) entry which is preliminary data.</text>
</comment>
<dbReference type="Gene3D" id="2.40.420.20">
    <property type="match status" value="1"/>
</dbReference>
<dbReference type="Pfam" id="PF25967">
    <property type="entry name" value="RND-MFP_C"/>
    <property type="match status" value="1"/>
</dbReference>
<accession>A0A660SDL0</accession>
<evidence type="ECO:0000313" key="3">
    <source>
        <dbReference type="EMBL" id="RKX68874.1"/>
    </source>
</evidence>
<feature type="domain" description="Multidrug resistance protein MdtA-like C-terminal permuted SH3" evidence="2">
    <location>
        <begin position="1"/>
        <end position="60"/>
    </location>
</feature>
<dbReference type="AlphaFoldDB" id="A0A660SDL0"/>
<dbReference type="EMBL" id="QNBD01000234">
    <property type="protein sequence ID" value="RKX68874.1"/>
    <property type="molecule type" value="Genomic_DNA"/>
</dbReference>
<sequence>VIKVPLTAIQKRKVDDKFEKGIFVLNNSNVHFKTVEVGITGENDVEIISGLDEGEIVIVGPYSSLKNLKDGDAVKVDEKKRKNRGEKEVNKKDISSDQKENELDNKHHKKGE</sequence>
<protein>
    <recommendedName>
        <fullName evidence="2">Multidrug resistance protein MdtA-like C-terminal permuted SH3 domain-containing protein</fullName>
    </recommendedName>
</protein>
<evidence type="ECO:0000313" key="4">
    <source>
        <dbReference type="Proteomes" id="UP000271125"/>
    </source>
</evidence>
<evidence type="ECO:0000256" key="1">
    <source>
        <dbReference type="SAM" id="MobiDB-lite"/>
    </source>
</evidence>
<dbReference type="InterPro" id="IPR058627">
    <property type="entry name" value="MdtA-like_C"/>
</dbReference>
<proteinExistence type="predicted"/>
<feature type="non-terminal residue" evidence="3">
    <location>
        <position position="1"/>
    </location>
</feature>
<dbReference type="Proteomes" id="UP000271125">
    <property type="component" value="Unassembled WGS sequence"/>
</dbReference>
<feature type="region of interest" description="Disordered" evidence="1">
    <location>
        <begin position="76"/>
        <end position="112"/>
    </location>
</feature>
<name>A0A660SDL0_UNCT6</name>
<reference evidence="3 4" key="1">
    <citation type="submission" date="2018-06" db="EMBL/GenBank/DDBJ databases">
        <title>Extensive metabolic versatility and redundancy in microbially diverse, dynamic hydrothermal sediments.</title>
        <authorList>
            <person name="Dombrowski N."/>
            <person name="Teske A."/>
            <person name="Baker B.J."/>
        </authorList>
    </citation>
    <scope>NUCLEOTIDE SEQUENCE [LARGE SCALE GENOMIC DNA]</scope>
    <source>
        <strain evidence="3">B10_G13</strain>
    </source>
</reference>
<feature type="compositionally biased region" description="Basic and acidic residues" evidence="1">
    <location>
        <begin position="76"/>
        <end position="105"/>
    </location>
</feature>
<gene>
    <name evidence="3" type="ORF">DRP43_05030</name>
</gene>
<evidence type="ECO:0000259" key="2">
    <source>
        <dbReference type="Pfam" id="PF25967"/>
    </source>
</evidence>